<accession>A0A1Y1JZB1</accession>
<dbReference type="Pfam" id="PF21788">
    <property type="entry name" value="TNP-like_GBD"/>
    <property type="match status" value="1"/>
</dbReference>
<evidence type="ECO:0000256" key="3">
    <source>
        <dbReference type="ARBA" id="ARBA00022723"/>
    </source>
</evidence>
<dbReference type="InterPro" id="IPR006612">
    <property type="entry name" value="THAP_Znf"/>
</dbReference>
<evidence type="ECO:0000256" key="10">
    <source>
        <dbReference type="ARBA" id="ARBA00023242"/>
    </source>
</evidence>
<organism evidence="14">
    <name type="scientific">Photinus pyralis</name>
    <name type="common">Common eastern firefly</name>
    <name type="synonym">Lampyris pyralis</name>
    <dbReference type="NCBI Taxonomy" id="7054"/>
    <lineage>
        <taxon>Eukaryota</taxon>
        <taxon>Metazoa</taxon>
        <taxon>Ecdysozoa</taxon>
        <taxon>Arthropoda</taxon>
        <taxon>Hexapoda</taxon>
        <taxon>Insecta</taxon>
        <taxon>Pterygota</taxon>
        <taxon>Neoptera</taxon>
        <taxon>Endopterygota</taxon>
        <taxon>Coleoptera</taxon>
        <taxon>Polyphaga</taxon>
        <taxon>Elateriformia</taxon>
        <taxon>Elateroidea</taxon>
        <taxon>Lampyridae</taxon>
        <taxon>Lampyrinae</taxon>
        <taxon>Photinus</taxon>
    </lineage>
</organism>
<dbReference type="AlphaFoldDB" id="A0A1Y1JZB1"/>
<dbReference type="SMART" id="SM00980">
    <property type="entry name" value="THAP"/>
    <property type="match status" value="1"/>
</dbReference>
<proteinExistence type="inferred from homology"/>
<sequence length="948" mass="107090">MDLPYIKYKLKCCVPGCTDKTSKRHRFPKDVQMLRKWVEVIQNSALMSQEPYTIYKSSYVCDRHFSQEYLVPGTRRGLSRIAVPTLYLTAFPDVMSTSATSICSTSGATSTSAAIFSMDTSVCVGSIADTDQYSTSQSLDNAQKVSSVRQDPSIMESIFIPDIDTPTTSTTIAMKEPEPSIKVSKRRRILNAVEVTRQNQLTPRCKKMYQIVTEWGKKTAKLQHTFGNLQKRLALAEKVAKKSTFTDLMDAVNETTYKFILQQIRTQQLPPKARRFSLDDKILALSLLKASGKGYRLLSKIFCLPSRRTLTNLLNKVPYRPGINKHIVNSLESVVANLSTNEKLCAVVFDEMAISPSLHYNSKLDCIEGVADYGGKRYPHLADYANVFMIKGVYRQWKQPFSFTFSNGPLSSTQLKQLIEEVITVCQQVGLKVVATICDQGSANQAAINALLKDANEYFLQKGMENPHLGFFINNQEIVPLYDVPHLFKGLRNNLLTKNLHFTKNGVEQVATWKHIELLYFLDTYDDTRLLTKLTDAHVMANKINKMKVSSMTQVFSYGVGSHLQRFAGWDTHTDYSLPSEANQTGELVLFIDKLFDSLNGNRKLPPASKPLKGAFTLTSGHEEFWSEAIHIIRSMKYCDPKTGKLARVPSVTNLQKTVKGFIYFKTSLLHKVKYILPRAFNQDCLENFFACLRGYGRRNVCPNVNHFIPSFKALLINNFLSTHSIGANCEYDFNVGALDNLRVFVTGEDIAGISPFEADIKDDIPVITHCKKTPVAKATIAYVAGFIGRRVLKKTKCVKCKELLTASDGNVPLQVIEAREYKNSQLFRPGSCLYFLVSQTCTLLFYLIPRHCHQYMLRKRLVKYLTQSLNFNILNCTTHTQLGTLVVNLLVTTILHFWCKQVGRILSGTDQRFVNLVSKRSDVTSVDPVKLEALKKYKSKLKKKFAK</sequence>
<evidence type="ECO:0000256" key="6">
    <source>
        <dbReference type="ARBA" id="ARBA00023015"/>
    </source>
</evidence>
<evidence type="ECO:0000256" key="11">
    <source>
        <dbReference type="ARBA" id="ARBA00023306"/>
    </source>
</evidence>
<feature type="domain" description="THAP-type" evidence="13">
    <location>
        <begin position="6"/>
        <end position="87"/>
    </location>
</feature>
<dbReference type="PROSITE" id="PS50950">
    <property type="entry name" value="ZF_THAP"/>
    <property type="match status" value="1"/>
</dbReference>
<evidence type="ECO:0000256" key="2">
    <source>
        <dbReference type="ARBA" id="ARBA00006177"/>
    </source>
</evidence>
<dbReference type="GO" id="GO:0043565">
    <property type="term" value="F:sequence-specific DNA binding"/>
    <property type="evidence" value="ECO:0007669"/>
    <property type="project" value="InterPro"/>
</dbReference>
<dbReference type="Pfam" id="PF21787">
    <property type="entry name" value="TNP-like_RNaseH_N"/>
    <property type="match status" value="1"/>
</dbReference>
<keyword evidence="7" id="KW-0175">Coiled coil</keyword>
<keyword evidence="6" id="KW-0805">Transcription regulation</keyword>
<keyword evidence="9" id="KW-0804">Transcription</keyword>
<dbReference type="InterPro" id="IPR048366">
    <property type="entry name" value="TNP-like_GBD"/>
</dbReference>
<keyword evidence="8 12" id="KW-0238">DNA-binding</keyword>
<evidence type="ECO:0000256" key="8">
    <source>
        <dbReference type="ARBA" id="ARBA00023125"/>
    </source>
</evidence>
<keyword evidence="10" id="KW-0539">Nucleus</keyword>
<dbReference type="InterPro" id="IPR048365">
    <property type="entry name" value="TNP-like_RNaseH_N"/>
</dbReference>
<evidence type="ECO:0000313" key="14">
    <source>
        <dbReference type="EMBL" id="JAV52346.1"/>
    </source>
</evidence>
<name>A0A1Y1JZB1_PHOPY</name>
<dbReference type="Pfam" id="PF05485">
    <property type="entry name" value="THAP"/>
    <property type="match status" value="1"/>
</dbReference>
<dbReference type="SMART" id="SM00692">
    <property type="entry name" value="DM3"/>
    <property type="match status" value="1"/>
</dbReference>
<keyword evidence="4 12" id="KW-0863">Zinc-finger</keyword>
<reference evidence="14" key="1">
    <citation type="journal article" date="2016" name="Sci. Rep.">
        <title>Molecular characterization of firefly nuptial gifts: a multi-omics approach sheds light on postcopulatory sexual selection.</title>
        <authorList>
            <person name="Al-Wathiqui N."/>
            <person name="Fallon T.R."/>
            <person name="South A."/>
            <person name="Weng J.K."/>
            <person name="Lewis S.M."/>
        </authorList>
    </citation>
    <scope>NUCLEOTIDE SEQUENCE</scope>
</reference>
<evidence type="ECO:0000259" key="13">
    <source>
        <dbReference type="PROSITE" id="PS50950"/>
    </source>
</evidence>
<dbReference type="EMBL" id="GEZM01101736">
    <property type="protein sequence ID" value="JAV52346.1"/>
    <property type="molecule type" value="Transcribed_RNA"/>
</dbReference>
<dbReference type="InterPro" id="IPR026516">
    <property type="entry name" value="THAP1/10"/>
</dbReference>
<dbReference type="GO" id="GO:0005654">
    <property type="term" value="C:nucleoplasm"/>
    <property type="evidence" value="ECO:0007669"/>
    <property type="project" value="UniProtKB-SubCell"/>
</dbReference>
<evidence type="ECO:0000256" key="9">
    <source>
        <dbReference type="ARBA" id="ARBA00023163"/>
    </source>
</evidence>
<dbReference type="PANTHER" id="PTHR46600">
    <property type="entry name" value="THAP DOMAIN-CONTAINING"/>
    <property type="match status" value="1"/>
</dbReference>
<evidence type="ECO:0000256" key="7">
    <source>
        <dbReference type="ARBA" id="ARBA00023054"/>
    </source>
</evidence>
<evidence type="ECO:0000256" key="12">
    <source>
        <dbReference type="PROSITE-ProRule" id="PRU00309"/>
    </source>
</evidence>
<evidence type="ECO:0000256" key="5">
    <source>
        <dbReference type="ARBA" id="ARBA00022833"/>
    </source>
</evidence>
<dbReference type="SUPFAM" id="SSF57716">
    <property type="entry name" value="Glucocorticoid receptor-like (DNA-binding domain)"/>
    <property type="match status" value="1"/>
</dbReference>
<dbReference type="GO" id="GO:0008270">
    <property type="term" value="F:zinc ion binding"/>
    <property type="evidence" value="ECO:0007669"/>
    <property type="project" value="UniProtKB-KW"/>
</dbReference>
<keyword evidence="5" id="KW-0862">Zinc</keyword>
<keyword evidence="11" id="KW-0131">Cell cycle</keyword>
<comment type="similarity">
    <text evidence="2">Belongs to the THAP1 family.</text>
</comment>
<keyword evidence="3" id="KW-0479">Metal-binding</keyword>
<comment type="subcellular location">
    <subcellularLocation>
        <location evidence="1">Nucleus</location>
        <location evidence="1">Nucleoplasm</location>
    </subcellularLocation>
</comment>
<evidence type="ECO:0000256" key="4">
    <source>
        <dbReference type="ARBA" id="ARBA00022771"/>
    </source>
</evidence>
<dbReference type="PANTHER" id="PTHR46600:SF1">
    <property type="entry name" value="THAP DOMAIN-CONTAINING PROTEIN 1"/>
    <property type="match status" value="1"/>
</dbReference>
<evidence type="ECO:0000256" key="1">
    <source>
        <dbReference type="ARBA" id="ARBA00004642"/>
    </source>
</evidence>
<protein>
    <recommendedName>
        <fullName evidence="13">THAP-type domain-containing protein</fullName>
    </recommendedName>
</protein>